<dbReference type="PROSITE" id="PS51462">
    <property type="entry name" value="NUDIX"/>
    <property type="match status" value="1"/>
</dbReference>
<name>A0A916YPW8_9BACT</name>
<dbReference type="EMBL" id="BMKK01000003">
    <property type="protein sequence ID" value="GGD55511.1"/>
    <property type="molecule type" value="Genomic_DNA"/>
</dbReference>
<dbReference type="CDD" id="cd18873">
    <property type="entry name" value="NUDIX_NadM_like"/>
    <property type="match status" value="1"/>
</dbReference>
<evidence type="ECO:0000313" key="3">
    <source>
        <dbReference type="Proteomes" id="UP000609064"/>
    </source>
</evidence>
<dbReference type="SUPFAM" id="SSF55811">
    <property type="entry name" value="Nudix"/>
    <property type="match status" value="1"/>
</dbReference>
<dbReference type="Pfam" id="PF21906">
    <property type="entry name" value="WHD_NrtR"/>
    <property type="match status" value="1"/>
</dbReference>
<evidence type="ECO:0000313" key="2">
    <source>
        <dbReference type="EMBL" id="GGD55511.1"/>
    </source>
</evidence>
<evidence type="ECO:0000259" key="1">
    <source>
        <dbReference type="PROSITE" id="PS51462"/>
    </source>
</evidence>
<protein>
    <submittedName>
        <fullName evidence="2">DNA mismatch repair protein MutT</fullName>
    </submittedName>
</protein>
<gene>
    <name evidence="2" type="ORF">GCM10011514_19570</name>
</gene>
<dbReference type="RefSeq" id="WP_188765881.1">
    <property type="nucleotide sequence ID" value="NZ_BMKK01000003.1"/>
</dbReference>
<reference evidence="2" key="2">
    <citation type="submission" date="2020-09" db="EMBL/GenBank/DDBJ databases">
        <authorList>
            <person name="Sun Q."/>
            <person name="Zhou Y."/>
        </authorList>
    </citation>
    <scope>NUCLEOTIDE SEQUENCE</scope>
    <source>
        <strain evidence="2">CGMCC 1.15958</strain>
    </source>
</reference>
<dbReference type="InterPro" id="IPR015797">
    <property type="entry name" value="NUDIX_hydrolase-like_dom_sf"/>
</dbReference>
<dbReference type="PANTHER" id="PTHR43736:SF4">
    <property type="entry name" value="SLR1690 PROTEIN"/>
    <property type="match status" value="1"/>
</dbReference>
<dbReference type="InterPro" id="IPR036390">
    <property type="entry name" value="WH_DNA-bd_sf"/>
</dbReference>
<dbReference type="InterPro" id="IPR000086">
    <property type="entry name" value="NUDIX_hydrolase_dom"/>
</dbReference>
<dbReference type="Gene3D" id="1.10.10.10">
    <property type="entry name" value="Winged helix-like DNA-binding domain superfamily/Winged helix DNA-binding domain"/>
    <property type="match status" value="1"/>
</dbReference>
<keyword evidence="3" id="KW-1185">Reference proteome</keyword>
<dbReference type="InterPro" id="IPR054105">
    <property type="entry name" value="WHD_NrtR"/>
</dbReference>
<dbReference type="PANTHER" id="PTHR43736">
    <property type="entry name" value="ADP-RIBOSE PYROPHOSPHATASE"/>
    <property type="match status" value="1"/>
</dbReference>
<accession>A0A916YPW8</accession>
<dbReference type="Pfam" id="PF00293">
    <property type="entry name" value="NUDIX"/>
    <property type="match status" value="1"/>
</dbReference>
<dbReference type="Gene3D" id="3.90.79.10">
    <property type="entry name" value="Nucleoside Triphosphate Pyrophosphohydrolase"/>
    <property type="match status" value="1"/>
</dbReference>
<reference evidence="2" key="1">
    <citation type="journal article" date="2014" name="Int. J. Syst. Evol. Microbiol.">
        <title>Complete genome sequence of Corynebacterium casei LMG S-19264T (=DSM 44701T), isolated from a smear-ripened cheese.</title>
        <authorList>
            <consortium name="US DOE Joint Genome Institute (JGI-PGF)"/>
            <person name="Walter F."/>
            <person name="Albersmeier A."/>
            <person name="Kalinowski J."/>
            <person name="Ruckert C."/>
        </authorList>
    </citation>
    <scope>NUCLEOTIDE SEQUENCE</scope>
    <source>
        <strain evidence="2">CGMCC 1.15958</strain>
    </source>
</reference>
<dbReference type="SUPFAM" id="SSF46785">
    <property type="entry name" value="Winged helix' DNA-binding domain"/>
    <property type="match status" value="1"/>
</dbReference>
<sequence>MTENTDLKEYWENKPRLLPNVSIDCVIFGFHDNQLKILLLKYKNTEYYALPGGFINLEEDLSDAALRVLEERTGLRDIYLEQFHVFGKTDRRYDETHRQIMAGNGITMKPNHFLMNRFISIGYYALIDLSKAAPKPDGLSDTCDWYDLYKIPSLIFDHNEILQKALETLRLALDEKLVGFNLLPETFTINEIQKLYETVLNEKLVRSNFQRKILSLGILERIEKKMTGAANKAPYLYKFIGE</sequence>
<dbReference type="AlphaFoldDB" id="A0A916YPW8"/>
<dbReference type="Proteomes" id="UP000609064">
    <property type="component" value="Unassembled WGS sequence"/>
</dbReference>
<proteinExistence type="predicted"/>
<comment type="caution">
    <text evidence="2">The sequence shown here is derived from an EMBL/GenBank/DDBJ whole genome shotgun (WGS) entry which is preliminary data.</text>
</comment>
<organism evidence="2 3">
    <name type="scientific">Emticicia aquatilis</name>
    <dbReference type="NCBI Taxonomy" id="1537369"/>
    <lineage>
        <taxon>Bacteria</taxon>
        <taxon>Pseudomonadati</taxon>
        <taxon>Bacteroidota</taxon>
        <taxon>Cytophagia</taxon>
        <taxon>Cytophagales</taxon>
        <taxon>Leadbetterellaceae</taxon>
        <taxon>Emticicia</taxon>
    </lineage>
</organism>
<feature type="domain" description="Nudix hydrolase" evidence="1">
    <location>
        <begin position="18"/>
        <end position="170"/>
    </location>
</feature>
<dbReference type="InterPro" id="IPR036388">
    <property type="entry name" value="WH-like_DNA-bd_sf"/>
</dbReference>